<evidence type="ECO:0000256" key="2">
    <source>
        <dbReference type="ARBA" id="ARBA00022692"/>
    </source>
</evidence>
<evidence type="ECO:0000256" key="6">
    <source>
        <dbReference type="SAM" id="Phobius"/>
    </source>
</evidence>
<accession>A0A4D9CME8</accession>
<dbReference type="InterPro" id="IPR012936">
    <property type="entry name" value="Erv_C"/>
</dbReference>
<organism evidence="8 9">
    <name type="scientific">Nannochloropsis salina CCMP1776</name>
    <dbReference type="NCBI Taxonomy" id="1027361"/>
    <lineage>
        <taxon>Eukaryota</taxon>
        <taxon>Sar</taxon>
        <taxon>Stramenopiles</taxon>
        <taxon>Ochrophyta</taxon>
        <taxon>Eustigmatophyceae</taxon>
        <taxon>Eustigmatales</taxon>
        <taxon>Monodopsidaceae</taxon>
        <taxon>Microchloropsis</taxon>
        <taxon>Microchloropsis salina</taxon>
    </lineage>
</organism>
<keyword evidence="4 6" id="KW-0472">Membrane</keyword>
<dbReference type="PROSITE" id="PS51352">
    <property type="entry name" value="THIOREDOXIN_2"/>
    <property type="match status" value="1"/>
</dbReference>
<dbReference type="Pfam" id="PF07970">
    <property type="entry name" value="COPIIcoated_ERV"/>
    <property type="match status" value="1"/>
</dbReference>
<evidence type="ECO:0000256" key="3">
    <source>
        <dbReference type="ARBA" id="ARBA00022989"/>
    </source>
</evidence>
<evidence type="ECO:0000256" key="4">
    <source>
        <dbReference type="ARBA" id="ARBA00023136"/>
    </source>
</evidence>
<dbReference type="InterPro" id="IPR036249">
    <property type="entry name" value="Thioredoxin-like_sf"/>
</dbReference>
<dbReference type="GO" id="GO:0030134">
    <property type="term" value="C:COPII-coated ER to Golgi transport vesicle"/>
    <property type="evidence" value="ECO:0007669"/>
    <property type="project" value="TreeGrafter"/>
</dbReference>
<keyword evidence="2 6" id="KW-0812">Transmembrane</keyword>
<feature type="domain" description="Thioredoxin" evidence="7">
    <location>
        <begin position="180"/>
        <end position="306"/>
    </location>
</feature>
<comment type="caution">
    <text evidence="8">The sequence shown here is derived from an EMBL/GenBank/DDBJ whole genome shotgun (WGS) entry which is preliminary data.</text>
</comment>
<dbReference type="InterPro" id="IPR045888">
    <property type="entry name" value="Erv"/>
</dbReference>
<evidence type="ECO:0000313" key="9">
    <source>
        <dbReference type="Proteomes" id="UP000355283"/>
    </source>
</evidence>
<keyword evidence="9" id="KW-1185">Reference proteome</keyword>
<evidence type="ECO:0000313" key="8">
    <source>
        <dbReference type="EMBL" id="TFJ80290.1"/>
    </source>
</evidence>
<dbReference type="InterPro" id="IPR017937">
    <property type="entry name" value="Thioredoxin_CS"/>
</dbReference>
<dbReference type="CDD" id="cd02961">
    <property type="entry name" value="PDI_a_family"/>
    <property type="match status" value="1"/>
</dbReference>
<dbReference type="Pfam" id="PF00085">
    <property type="entry name" value="Thioredoxin"/>
    <property type="match status" value="1"/>
</dbReference>
<dbReference type="GO" id="GO:0005783">
    <property type="term" value="C:endoplasmic reticulum"/>
    <property type="evidence" value="ECO:0007669"/>
    <property type="project" value="TreeGrafter"/>
</dbReference>
<dbReference type="PANTHER" id="PTHR10984:SF37">
    <property type="entry name" value="PROTEIN DISULFIDE-ISOMERASE 5-3"/>
    <property type="match status" value="1"/>
</dbReference>
<feature type="region of interest" description="Disordered" evidence="5">
    <location>
        <begin position="1"/>
        <end position="25"/>
    </location>
</feature>
<evidence type="ECO:0000256" key="1">
    <source>
        <dbReference type="ARBA" id="ARBA00004370"/>
    </source>
</evidence>
<proteinExistence type="predicted"/>
<dbReference type="SUPFAM" id="SSF52833">
    <property type="entry name" value="Thioredoxin-like"/>
    <property type="match status" value="1"/>
</dbReference>
<dbReference type="InterPro" id="IPR039542">
    <property type="entry name" value="Erv_N"/>
</dbReference>
<gene>
    <name evidence="8" type="ORF">NSK_008433</name>
</gene>
<protein>
    <recommendedName>
        <fullName evidence="7">Thioredoxin domain-containing protein</fullName>
    </recommendedName>
</protein>
<dbReference type="OrthoDB" id="72053at2759"/>
<reference evidence="8 9" key="1">
    <citation type="submission" date="2019-01" db="EMBL/GenBank/DDBJ databases">
        <title>Nuclear Genome Assembly of the Microalgal Biofuel strain Nannochloropsis salina CCMP1776.</title>
        <authorList>
            <person name="Hovde B."/>
        </authorList>
    </citation>
    <scope>NUCLEOTIDE SEQUENCE [LARGE SCALE GENOMIC DNA]</scope>
    <source>
        <strain evidence="8 9">CCMP1776</strain>
    </source>
</reference>
<dbReference type="EMBL" id="SDOX01000175">
    <property type="protein sequence ID" value="TFJ80290.1"/>
    <property type="molecule type" value="Genomic_DNA"/>
</dbReference>
<dbReference type="PROSITE" id="PS00194">
    <property type="entry name" value="THIOREDOXIN_1"/>
    <property type="match status" value="1"/>
</dbReference>
<dbReference type="PANTHER" id="PTHR10984">
    <property type="entry name" value="ENDOPLASMIC RETICULUM-GOLGI INTERMEDIATE COMPARTMENT PROTEIN"/>
    <property type="match status" value="1"/>
</dbReference>
<dbReference type="AlphaFoldDB" id="A0A4D9CME8"/>
<dbReference type="InterPro" id="IPR013766">
    <property type="entry name" value="Thioredoxin_domain"/>
</dbReference>
<dbReference type="Pfam" id="PF13850">
    <property type="entry name" value="ERGIC_N"/>
    <property type="match status" value="1"/>
</dbReference>
<keyword evidence="3 6" id="KW-1133">Transmembrane helix</keyword>
<feature type="transmembrane region" description="Helical" evidence="6">
    <location>
        <begin position="482"/>
        <end position="504"/>
    </location>
</feature>
<feature type="transmembrane region" description="Helical" evidence="6">
    <location>
        <begin position="76"/>
        <end position="97"/>
    </location>
</feature>
<dbReference type="Proteomes" id="UP000355283">
    <property type="component" value="Unassembled WGS sequence"/>
</dbReference>
<sequence length="517" mass="58336">MVPEHARKNGYGPGTDEDAGSAASREPSLALLTNKAHDAPRRAPLSLPSSAMAPVSSRGIKSFDFYRKVPLDLTEATWHGGLVSILAILFMLSLFVVELSSFIASTTHSTVVVDFNRDQQIRINFNITMLDVPCEFATVDVLDVLGTNQQNVTKNIEKWNLDQNAQRRMFQGRNREQRDLVHDDHHPALDLAHQDGEHALPLGKEDFAGFVAGQEYVFANFYAPWCVWCQRLAPTWEAFAEALERQQFNIKVVKIDCVEHRDLCAESVIRAFPTLRLYKAGKAISPDYREDRTVEALTSYIERTLDLHAKVASSAPEHREKIERTLFAEAEHPGCLLSGFLLVNRVPGNFHIEARSKYHNLNPTLTNVSHVVHDLTFGPPVTREYREKLALLPKGFQQTRSPLADQVYVVSKVHHAFHHYLKVVSTHYEVSRTFGGQKSTVLQYQMVANSQVMHYQDDEVPEAKFSYDISPLATVISSKKRAWYEFLTSLMAIIGGTFTVLGLLDHMLGKVLKPKKM</sequence>
<dbReference type="GO" id="GO:0016020">
    <property type="term" value="C:membrane"/>
    <property type="evidence" value="ECO:0007669"/>
    <property type="project" value="UniProtKB-SubCell"/>
</dbReference>
<comment type="subcellular location">
    <subcellularLocation>
        <location evidence="1">Membrane</location>
    </subcellularLocation>
</comment>
<name>A0A4D9CME8_9STRA</name>
<evidence type="ECO:0000259" key="7">
    <source>
        <dbReference type="PROSITE" id="PS51352"/>
    </source>
</evidence>
<dbReference type="Gene3D" id="3.40.30.10">
    <property type="entry name" value="Glutaredoxin"/>
    <property type="match status" value="1"/>
</dbReference>
<evidence type="ECO:0000256" key="5">
    <source>
        <dbReference type="SAM" id="MobiDB-lite"/>
    </source>
</evidence>